<keyword evidence="1" id="KW-0547">Nucleotide-binding</keyword>
<keyword evidence="1" id="KW-0067">ATP-binding</keyword>
<feature type="compositionally biased region" description="Polar residues" evidence="2">
    <location>
        <begin position="53"/>
        <end position="73"/>
    </location>
</feature>
<keyword evidence="3" id="KW-0418">Kinase</keyword>
<proteinExistence type="predicted"/>
<name>A0A075ASE0_ROZAC</name>
<gene>
    <name evidence="3" type="ORF">O9G_002947</name>
</gene>
<accession>A0A075ASE0</accession>
<reference evidence="3 4" key="1">
    <citation type="journal article" date="2013" name="Curr. Biol.">
        <title>Shared signatures of parasitism and phylogenomics unite Cryptomycota and microsporidia.</title>
        <authorList>
            <person name="James T.Y."/>
            <person name="Pelin A."/>
            <person name="Bonen L."/>
            <person name="Ahrendt S."/>
            <person name="Sain D."/>
            <person name="Corradi N."/>
            <person name="Stajich J.E."/>
        </authorList>
    </citation>
    <scope>NUCLEOTIDE SEQUENCE [LARGE SCALE GENOMIC DNA]</scope>
    <source>
        <strain evidence="3 4">CSF55</strain>
    </source>
</reference>
<evidence type="ECO:0000313" key="3">
    <source>
        <dbReference type="EMBL" id="EPZ31478.1"/>
    </source>
</evidence>
<dbReference type="PROSITE" id="PS00107">
    <property type="entry name" value="PROTEIN_KINASE_ATP"/>
    <property type="match status" value="1"/>
</dbReference>
<keyword evidence="3" id="KW-0808">Transferase</keyword>
<organism evidence="3 4">
    <name type="scientific">Rozella allomycis (strain CSF55)</name>
    <dbReference type="NCBI Taxonomy" id="988480"/>
    <lineage>
        <taxon>Eukaryota</taxon>
        <taxon>Fungi</taxon>
        <taxon>Fungi incertae sedis</taxon>
        <taxon>Cryptomycota</taxon>
        <taxon>Cryptomycota incertae sedis</taxon>
        <taxon>Rozella</taxon>
    </lineage>
</organism>
<evidence type="ECO:0000256" key="1">
    <source>
        <dbReference type="PROSITE-ProRule" id="PRU10141"/>
    </source>
</evidence>
<feature type="region of interest" description="Disordered" evidence="2">
    <location>
        <begin position="1"/>
        <end position="102"/>
    </location>
</feature>
<feature type="compositionally biased region" description="Polar residues" evidence="2">
    <location>
        <begin position="1"/>
        <end position="41"/>
    </location>
</feature>
<feature type="compositionally biased region" description="Polar residues" evidence="2">
    <location>
        <begin position="92"/>
        <end position="102"/>
    </location>
</feature>
<dbReference type="Proteomes" id="UP000030755">
    <property type="component" value="Unassembled WGS sequence"/>
</dbReference>
<evidence type="ECO:0000313" key="4">
    <source>
        <dbReference type="Proteomes" id="UP000030755"/>
    </source>
</evidence>
<protein>
    <submittedName>
        <fullName evidence="3">Protein kinase, ATP binding site domain-containing protein</fullName>
    </submittedName>
</protein>
<dbReference type="GO" id="GO:0005524">
    <property type="term" value="F:ATP binding"/>
    <property type="evidence" value="ECO:0007669"/>
    <property type="project" value="UniProtKB-UniRule"/>
</dbReference>
<dbReference type="EMBL" id="KE561216">
    <property type="protein sequence ID" value="EPZ31478.1"/>
    <property type="molecule type" value="Genomic_DNA"/>
</dbReference>
<keyword evidence="4" id="KW-1185">Reference proteome</keyword>
<dbReference type="HOGENOM" id="CLU_1190469_0_0_1"/>
<dbReference type="AlphaFoldDB" id="A0A075ASE0"/>
<dbReference type="GO" id="GO:0016301">
    <property type="term" value="F:kinase activity"/>
    <property type="evidence" value="ECO:0007669"/>
    <property type="project" value="UniProtKB-KW"/>
</dbReference>
<evidence type="ECO:0000256" key="2">
    <source>
        <dbReference type="SAM" id="MobiDB-lite"/>
    </source>
</evidence>
<dbReference type="InterPro" id="IPR017441">
    <property type="entry name" value="Protein_kinase_ATP_BS"/>
</dbReference>
<feature type="binding site" evidence="1">
    <location>
        <position position="201"/>
    </location>
    <ligand>
        <name>ATP</name>
        <dbReference type="ChEBI" id="CHEBI:30616"/>
    </ligand>
</feature>
<sequence>MREQNNQIYPPRTTSKPNVNQYSSNTQQHAQGPKSNVPQKLTSRKPIKVGPFTFNQSPQKLQNPIGSEVPQTKSPKKAFNVGPFHFNKKSPQKLQDQIGSESPQKLQDQIGSEVPQTKSPKKAFNVGPFHFNMKSTKTTEAANYNTNMQNKPQTQISPFFGPDPNSGTQNWALYPVKSLGKGAFGSASLVSDSQGNKLVLKKFNSETRPNEIEQEVSMAREAGKLVIVGPKSI</sequence>